<keyword evidence="1" id="KW-0175">Coiled coil</keyword>
<dbReference type="Proteomes" id="UP000266196">
    <property type="component" value="Unassembled WGS sequence"/>
</dbReference>
<dbReference type="VEuPathDB" id="FungiDB:H257_18492"/>
<dbReference type="AlphaFoldDB" id="A0A397EQ02"/>
<name>A0A397EQ02_APHAT</name>
<comment type="caution">
    <text evidence="2">The sequence shown here is derived from an EMBL/GenBank/DDBJ whole genome shotgun (WGS) entry which is preliminary data.</text>
</comment>
<feature type="non-terminal residue" evidence="2">
    <location>
        <position position="305"/>
    </location>
</feature>
<gene>
    <name evidence="2" type="ORF">DYB31_016530</name>
</gene>
<accession>A0A397EQ02</accession>
<reference evidence="2 3" key="1">
    <citation type="submission" date="2018-08" db="EMBL/GenBank/DDBJ databases">
        <title>Aphanomyces genome sequencing and annotation.</title>
        <authorList>
            <person name="Minardi D."/>
            <person name="Oidtmann B."/>
            <person name="Van Der Giezen M."/>
            <person name="Studholme D.J."/>
        </authorList>
    </citation>
    <scope>NUCLEOTIDE SEQUENCE [LARGE SCALE GENOMIC DNA]</scope>
    <source>
        <strain evidence="2 3">197901</strain>
    </source>
</reference>
<evidence type="ECO:0000256" key="1">
    <source>
        <dbReference type="SAM" id="Coils"/>
    </source>
</evidence>
<feature type="coiled-coil region" evidence="1">
    <location>
        <begin position="26"/>
        <end position="80"/>
    </location>
</feature>
<sequence>MLQAPPTVEVVDKVVEKVIMEKGISEEEAQKIADKAKQEIGAVRKQAAEELSAAVKDNALAEHNKREMELKLEMEQKQQEEMVKLLRMLFPRGANFNMHVKHMSREDMCSDNWNSWQTAFKGRMLSKKLKAVYDAGVALANERGLAATNDGNVTTPARTNTHDSAYSDDNDAYALGILLTCCSESQQQYVAEADTYGEAWCALAKHHEPKTRVDRLATLSEYFNMKWNTKQESLPQFLERYEIVLRKLKASGDAVHDSMVVDRLLDMLPWQMRAVTHQVHAMPMAQSQNLATVRVLLEAEYKAAI</sequence>
<evidence type="ECO:0000313" key="2">
    <source>
        <dbReference type="EMBL" id="RHY95698.1"/>
    </source>
</evidence>
<dbReference type="EMBL" id="QUTE01016794">
    <property type="protein sequence ID" value="RHY95698.1"/>
    <property type="molecule type" value="Genomic_DNA"/>
</dbReference>
<organism evidence="2 3">
    <name type="scientific">Aphanomyces astaci</name>
    <name type="common">Crayfish plague agent</name>
    <dbReference type="NCBI Taxonomy" id="112090"/>
    <lineage>
        <taxon>Eukaryota</taxon>
        <taxon>Sar</taxon>
        <taxon>Stramenopiles</taxon>
        <taxon>Oomycota</taxon>
        <taxon>Saprolegniomycetes</taxon>
        <taxon>Saprolegniales</taxon>
        <taxon>Verrucalvaceae</taxon>
        <taxon>Aphanomyces</taxon>
    </lineage>
</organism>
<proteinExistence type="predicted"/>
<evidence type="ECO:0000313" key="3">
    <source>
        <dbReference type="Proteomes" id="UP000266196"/>
    </source>
</evidence>
<dbReference type="Pfam" id="PF14223">
    <property type="entry name" value="Retrotran_gag_2"/>
    <property type="match status" value="1"/>
</dbReference>
<protein>
    <submittedName>
        <fullName evidence="2">Uncharacterized protein</fullName>
    </submittedName>
</protein>